<dbReference type="STRING" id="4846.A0A367IMB5"/>
<feature type="compositionally biased region" description="Low complexity" evidence="1">
    <location>
        <begin position="99"/>
        <end position="108"/>
    </location>
</feature>
<feature type="compositionally biased region" description="Basic and acidic residues" evidence="1">
    <location>
        <begin position="182"/>
        <end position="193"/>
    </location>
</feature>
<sequence>TFGRFSREFLAETYTKINNHKQESKPAPSNPNAKPVRSDAVKNEVLMLGNNLPGGLITPNKNKSSKPDQERPIFKVPALPNKSLLGLDELARKKRQADAAAAATSTSSTEKKVRLSWDEEEEEEQQQQYQSKSDSHERITRHRPSYRSQRMETPSNPGGVSDVALKRLEDMKRRDRHRGRTHHDDKSRKEEPKPSIQQKPETPRRGGLIKRSQWSSMTPSNQGAFTPRTSIGNMTPGRHDSGYRMSTGAATAAVRRTWDHMTPAVQSTAYDEVALEYPEEFQGDEEDRRKWEEEQAQLDREWYQMEDYGAADDTHNAFAQYETHDKHKEEELTQKQLKKLSARQAQYNRDTDMWEASRMLSSGVAQRIEVDTDFDEENENRVHVLVHDIKPPFLDGRMVFTKQLEAVQHVRDPTSDMAIIS</sequence>
<dbReference type="AlphaFoldDB" id="A0A367IMB5"/>
<feature type="compositionally biased region" description="Polar residues" evidence="1">
    <location>
        <begin position="212"/>
        <end position="233"/>
    </location>
</feature>
<feature type="compositionally biased region" description="Polar residues" evidence="1">
    <location>
        <begin position="146"/>
        <end position="158"/>
    </location>
</feature>
<dbReference type="Proteomes" id="UP000253551">
    <property type="component" value="Unassembled WGS sequence"/>
</dbReference>
<protein>
    <submittedName>
        <fullName evidence="2">DEAH-box RNA helicase prp16</fullName>
    </submittedName>
</protein>
<keyword evidence="2" id="KW-0378">Hydrolase</keyword>
<feature type="compositionally biased region" description="Basic and acidic residues" evidence="1">
    <location>
        <begin position="164"/>
        <end position="173"/>
    </location>
</feature>
<feature type="region of interest" description="Disordered" evidence="1">
    <location>
        <begin position="17"/>
        <end position="248"/>
    </location>
</feature>
<name>A0A367IMB5_RHIST</name>
<dbReference type="EMBL" id="PJQM01006965">
    <property type="protein sequence ID" value="RCH78837.1"/>
    <property type="molecule type" value="Genomic_DNA"/>
</dbReference>
<feature type="non-terminal residue" evidence="2">
    <location>
        <position position="1"/>
    </location>
</feature>
<dbReference type="OrthoDB" id="10253254at2759"/>
<reference evidence="2 3" key="1">
    <citation type="journal article" date="2018" name="G3 (Bethesda)">
        <title>Phylogenetic and Phylogenomic Definition of Rhizopus Species.</title>
        <authorList>
            <person name="Gryganskyi A.P."/>
            <person name="Golan J."/>
            <person name="Dolatabadi S."/>
            <person name="Mondo S."/>
            <person name="Robb S."/>
            <person name="Idnurm A."/>
            <person name="Muszewska A."/>
            <person name="Steczkiewicz K."/>
            <person name="Masonjones S."/>
            <person name="Liao H.L."/>
            <person name="Gajdeczka M.T."/>
            <person name="Anike F."/>
            <person name="Vuek A."/>
            <person name="Anishchenko I.M."/>
            <person name="Voigt K."/>
            <person name="de Hoog G.S."/>
            <person name="Smith M.E."/>
            <person name="Heitman J."/>
            <person name="Vilgalys R."/>
            <person name="Stajich J.E."/>
        </authorList>
    </citation>
    <scope>NUCLEOTIDE SEQUENCE [LARGE SCALE GENOMIC DNA]</scope>
    <source>
        <strain evidence="2 3">LSU 92-RS-03</strain>
    </source>
</reference>
<organism evidence="2 3">
    <name type="scientific">Rhizopus stolonifer</name>
    <name type="common">Rhizopus nigricans</name>
    <dbReference type="NCBI Taxonomy" id="4846"/>
    <lineage>
        <taxon>Eukaryota</taxon>
        <taxon>Fungi</taxon>
        <taxon>Fungi incertae sedis</taxon>
        <taxon>Mucoromycota</taxon>
        <taxon>Mucoromycotina</taxon>
        <taxon>Mucoromycetes</taxon>
        <taxon>Mucorales</taxon>
        <taxon>Mucorineae</taxon>
        <taxon>Rhizopodaceae</taxon>
        <taxon>Rhizopus</taxon>
    </lineage>
</organism>
<evidence type="ECO:0000256" key="1">
    <source>
        <dbReference type="SAM" id="MobiDB-lite"/>
    </source>
</evidence>
<keyword evidence="3" id="KW-1185">Reference proteome</keyword>
<proteinExistence type="predicted"/>
<keyword evidence="2" id="KW-0547">Nucleotide-binding</keyword>
<accession>A0A367IMB5</accession>
<evidence type="ECO:0000313" key="3">
    <source>
        <dbReference type="Proteomes" id="UP000253551"/>
    </source>
</evidence>
<gene>
    <name evidence="2" type="primary">PRP16_1</name>
    <name evidence="2" type="ORF">CU098_001078</name>
</gene>
<keyword evidence="2" id="KW-0347">Helicase</keyword>
<feature type="non-terminal residue" evidence="2">
    <location>
        <position position="421"/>
    </location>
</feature>
<comment type="caution">
    <text evidence="2">The sequence shown here is derived from an EMBL/GenBank/DDBJ whole genome shotgun (WGS) entry which is preliminary data.</text>
</comment>
<keyword evidence="2" id="KW-0067">ATP-binding</keyword>
<dbReference type="GO" id="GO:0004386">
    <property type="term" value="F:helicase activity"/>
    <property type="evidence" value="ECO:0007669"/>
    <property type="project" value="UniProtKB-KW"/>
</dbReference>
<evidence type="ECO:0000313" key="2">
    <source>
        <dbReference type="EMBL" id="RCH78837.1"/>
    </source>
</evidence>